<feature type="binding site" evidence="16">
    <location>
        <begin position="6"/>
        <end position="13"/>
    </location>
    <ligand>
        <name>ATP</name>
        <dbReference type="ChEBI" id="CHEBI:30616"/>
    </ligand>
</feature>
<evidence type="ECO:0000256" key="15">
    <source>
        <dbReference type="ARBA" id="ARBA00040883"/>
    </source>
</evidence>
<dbReference type="InterPro" id="IPR004619">
    <property type="entry name" value="Type_III_PanK"/>
</dbReference>
<reference evidence="18" key="1">
    <citation type="journal article" date="2019" name="Int. J. Syst. Evol. Microbiol.">
        <title>The Global Catalogue of Microorganisms (GCM) 10K type strain sequencing project: providing services to taxonomists for standard genome sequencing and annotation.</title>
        <authorList>
            <consortium name="The Broad Institute Genomics Platform"/>
            <consortium name="The Broad Institute Genome Sequencing Center for Infectious Disease"/>
            <person name="Wu L."/>
            <person name="Ma J."/>
        </authorList>
    </citation>
    <scope>NUCLEOTIDE SEQUENCE [LARGE SCALE GENOMIC DNA]</scope>
    <source>
        <strain evidence="18">CGMCC 1.10188</strain>
    </source>
</reference>
<evidence type="ECO:0000256" key="2">
    <source>
        <dbReference type="ARBA" id="ARBA00001958"/>
    </source>
</evidence>
<comment type="subcellular location">
    <subcellularLocation>
        <location evidence="3 16">Cytoplasm</location>
    </subcellularLocation>
</comment>
<keyword evidence="8 16" id="KW-0808">Transferase</keyword>
<evidence type="ECO:0000313" key="17">
    <source>
        <dbReference type="EMBL" id="GGB26482.1"/>
    </source>
</evidence>
<evidence type="ECO:0000256" key="8">
    <source>
        <dbReference type="ARBA" id="ARBA00022679"/>
    </source>
</evidence>
<feature type="active site" description="Proton acceptor" evidence="16">
    <location>
        <position position="110"/>
    </location>
</feature>
<evidence type="ECO:0000256" key="10">
    <source>
        <dbReference type="ARBA" id="ARBA00022777"/>
    </source>
</evidence>
<dbReference type="GO" id="GO:0016301">
    <property type="term" value="F:kinase activity"/>
    <property type="evidence" value="ECO:0007669"/>
    <property type="project" value="UniProtKB-KW"/>
</dbReference>
<keyword evidence="13 16" id="KW-0173">Coenzyme A biosynthesis</keyword>
<dbReference type="PANTHER" id="PTHR34265:SF1">
    <property type="entry name" value="TYPE III PANTOTHENATE KINASE"/>
    <property type="match status" value="1"/>
</dbReference>
<feature type="binding site" evidence="16">
    <location>
        <position position="133"/>
    </location>
    <ligand>
        <name>ATP</name>
        <dbReference type="ChEBI" id="CHEBI:30616"/>
    </ligand>
</feature>
<dbReference type="CDD" id="cd24015">
    <property type="entry name" value="ASKHA_NBD_PanK-III"/>
    <property type="match status" value="1"/>
</dbReference>
<dbReference type="Proteomes" id="UP000603352">
    <property type="component" value="Unassembled WGS sequence"/>
</dbReference>
<comment type="cofactor">
    <cofactor evidence="2">
        <name>K(+)</name>
        <dbReference type="ChEBI" id="CHEBI:29103"/>
    </cofactor>
</comment>
<organism evidence="17 18">
    <name type="scientific">Tistrella bauzanensis</name>
    <dbReference type="NCBI Taxonomy" id="657419"/>
    <lineage>
        <taxon>Bacteria</taxon>
        <taxon>Pseudomonadati</taxon>
        <taxon>Pseudomonadota</taxon>
        <taxon>Alphaproteobacteria</taxon>
        <taxon>Geminicoccales</taxon>
        <taxon>Geminicoccaceae</taxon>
        <taxon>Tistrella</taxon>
    </lineage>
</organism>
<dbReference type="NCBIfam" id="NF009848">
    <property type="entry name" value="PRK13318.1-6"/>
    <property type="match status" value="1"/>
</dbReference>
<dbReference type="HAMAP" id="MF_01274">
    <property type="entry name" value="Pantothen_kinase_3"/>
    <property type="match status" value="1"/>
</dbReference>
<dbReference type="NCBIfam" id="TIGR00671">
    <property type="entry name" value="baf"/>
    <property type="match status" value="1"/>
</dbReference>
<comment type="subunit">
    <text evidence="5 16">Homodimer.</text>
</comment>
<dbReference type="Gene3D" id="3.30.420.40">
    <property type="match status" value="2"/>
</dbReference>
<keyword evidence="7 16" id="KW-0963">Cytoplasm</keyword>
<dbReference type="NCBIfam" id="NF009844">
    <property type="entry name" value="PRK13318.1-2"/>
    <property type="match status" value="1"/>
</dbReference>
<evidence type="ECO:0000313" key="18">
    <source>
        <dbReference type="Proteomes" id="UP000603352"/>
    </source>
</evidence>
<gene>
    <name evidence="16 17" type="primary">coaX</name>
    <name evidence="17" type="ORF">GCM10011505_04660</name>
</gene>
<evidence type="ECO:0000256" key="12">
    <source>
        <dbReference type="ARBA" id="ARBA00022958"/>
    </source>
</evidence>
<comment type="catalytic activity">
    <reaction evidence="1 16">
        <text>(R)-pantothenate + ATP = (R)-4'-phosphopantothenate + ADP + H(+)</text>
        <dbReference type="Rhea" id="RHEA:16373"/>
        <dbReference type="ChEBI" id="CHEBI:10986"/>
        <dbReference type="ChEBI" id="CHEBI:15378"/>
        <dbReference type="ChEBI" id="CHEBI:29032"/>
        <dbReference type="ChEBI" id="CHEBI:30616"/>
        <dbReference type="ChEBI" id="CHEBI:456216"/>
        <dbReference type="EC" id="2.7.1.33"/>
    </reaction>
</comment>
<comment type="cofactor">
    <cofactor evidence="16">
        <name>NH4(+)</name>
        <dbReference type="ChEBI" id="CHEBI:28938"/>
    </cofactor>
    <cofactor evidence="16">
        <name>K(+)</name>
        <dbReference type="ChEBI" id="CHEBI:29103"/>
    </cofactor>
    <text evidence="16">A monovalent cation. Ammonium or potassium.</text>
</comment>
<sequence>MLLTIDVGNTNTVFAVHDGTDWRGQWRASTDGQRTADEYAVWLLQLFALKGLTVPDIDAVIISSVVPQTKFSLRQLCRDYFGSEPMMIGDPDVRLGLRIDMDRPREVGADRLVNAIAAHKIYGGDLIVIDFGTATTFDVVGADGSYQGGVIAPGINLSLEALHRAAAKLPRIAVERTQTVIGKDTVPAMQAGVFWGYVGLIEGLVRRIVDEYGKPMTVIATGGLAPIFFNATDAIQHADPDITLVGLLEIHRLNIQEKA</sequence>
<evidence type="ECO:0000256" key="4">
    <source>
        <dbReference type="ARBA" id="ARBA00005225"/>
    </source>
</evidence>
<evidence type="ECO:0000256" key="3">
    <source>
        <dbReference type="ARBA" id="ARBA00004496"/>
    </source>
</evidence>
<keyword evidence="18" id="KW-1185">Reference proteome</keyword>
<evidence type="ECO:0000256" key="13">
    <source>
        <dbReference type="ARBA" id="ARBA00022993"/>
    </source>
</evidence>
<dbReference type="Pfam" id="PF03309">
    <property type="entry name" value="Pan_kinase"/>
    <property type="match status" value="1"/>
</dbReference>
<keyword evidence="9 16" id="KW-0547">Nucleotide-binding</keyword>
<comment type="pathway">
    <text evidence="4 16">Cofactor biosynthesis; coenzyme A biosynthesis; CoA from (R)-pantothenate: step 1/5.</text>
</comment>
<dbReference type="SUPFAM" id="SSF53067">
    <property type="entry name" value="Actin-like ATPase domain"/>
    <property type="match status" value="2"/>
</dbReference>
<evidence type="ECO:0000256" key="5">
    <source>
        <dbReference type="ARBA" id="ARBA00011738"/>
    </source>
</evidence>
<dbReference type="InterPro" id="IPR043129">
    <property type="entry name" value="ATPase_NBD"/>
</dbReference>
<feature type="binding site" evidence="16">
    <location>
        <begin position="108"/>
        <end position="111"/>
    </location>
    <ligand>
        <name>substrate</name>
    </ligand>
</feature>
<dbReference type="RefSeq" id="WP_188574497.1">
    <property type="nucleotide sequence ID" value="NZ_BMDZ01000003.1"/>
</dbReference>
<accession>A0ABQ1IAY6</accession>
<name>A0ABQ1IAY6_9PROT</name>
<comment type="caution">
    <text evidence="16">Lacks conserved residue(s) required for the propagation of feature annotation.</text>
</comment>
<evidence type="ECO:0000256" key="11">
    <source>
        <dbReference type="ARBA" id="ARBA00022840"/>
    </source>
</evidence>
<evidence type="ECO:0000256" key="7">
    <source>
        <dbReference type="ARBA" id="ARBA00022490"/>
    </source>
</evidence>
<dbReference type="EMBL" id="BMDZ01000003">
    <property type="protein sequence ID" value="GGB26482.1"/>
    <property type="molecule type" value="Genomic_DNA"/>
</dbReference>
<dbReference type="EC" id="2.7.1.33" evidence="6 16"/>
<dbReference type="NCBIfam" id="NF009855">
    <property type="entry name" value="PRK13321.1"/>
    <property type="match status" value="1"/>
</dbReference>
<comment type="function">
    <text evidence="16">Catalyzes the phosphorylation of pantothenate (Pan), the first step in CoA biosynthesis.</text>
</comment>
<feature type="binding site" evidence="16">
    <location>
        <position position="185"/>
    </location>
    <ligand>
        <name>substrate</name>
    </ligand>
</feature>
<evidence type="ECO:0000256" key="16">
    <source>
        <dbReference type="HAMAP-Rule" id="MF_01274"/>
    </source>
</evidence>
<evidence type="ECO:0000256" key="1">
    <source>
        <dbReference type="ARBA" id="ARBA00001206"/>
    </source>
</evidence>
<protein>
    <recommendedName>
        <fullName evidence="15 16">Type III pantothenate kinase</fullName>
        <ecNumber evidence="6 16">2.7.1.33</ecNumber>
    </recommendedName>
    <alternativeName>
        <fullName evidence="16">PanK-III</fullName>
    </alternativeName>
    <alternativeName>
        <fullName evidence="16">Pantothenic acid kinase</fullName>
    </alternativeName>
</protein>
<evidence type="ECO:0000256" key="6">
    <source>
        <dbReference type="ARBA" id="ARBA00012102"/>
    </source>
</evidence>
<proteinExistence type="inferred from homology"/>
<evidence type="ECO:0000256" key="9">
    <source>
        <dbReference type="ARBA" id="ARBA00022741"/>
    </source>
</evidence>
<comment type="caution">
    <text evidence="17">The sequence shown here is derived from an EMBL/GenBank/DDBJ whole genome shotgun (WGS) entry which is preliminary data.</text>
</comment>
<dbReference type="PANTHER" id="PTHR34265">
    <property type="entry name" value="TYPE III PANTOTHENATE KINASE"/>
    <property type="match status" value="1"/>
</dbReference>
<keyword evidence="11 16" id="KW-0067">ATP-binding</keyword>
<comment type="similarity">
    <text evidence="14 16">Belongs to the type III pantothenate kinase family.</text>
</comment>
<feature type="binding site" evidence="16">
    <location>
        <position position="130"/>
    </location>
    <ligand>
        <name>K(+)</name>
        <dbReference type="ChEBI" id="CHEBI:29103"/>
    </ligand>
</feature>
<keyword evidence="12 16" id="KW-0630">Potassium</keyword>
<keyword evidence="16" id="KW-0479">Metal-binding</keyword>
<evidence type="ECO:0000256" key="14">
    <source>
        <dbReference type="ARBA" id="ARBA00038036"/>
    </source>
</evidence>
<keyword evidence="10 16" id="KW-0418">Kinase</keyword>